<evidence type="ECO:0000313" key="3">
    <source>
        <dbReference type="Proteomes" id="UP001569428"/>
    </source>
</evidence>
<accession>A0ABV4NUM3</accession>
<protein>
    <submittedName>
        <fullName evidence="2">DUF4870 family protein</fullName>
    </submittedName>
</protein>
<name>A0ABV4NUM3_9GAMM</name>
<feature type="transmembrane region" description="Helical" evidence="1">
    <location>
        <begin position="20"/>
        <end position="44"/>
    </location>
</feature>
<sequence length="112" mass="12768">MDPLNSMNKADIRARTWGLIGYALQGFGIVVGVSLLLSIVLNYLMKNKINKTLGESHFRWQRHTFWWTLAFLVVGILTAYINIGYLFIFVGSLILAARTFWGAIKLYKCQPV</sequence>
<gene>
    <name evidence="2" type="ORF">ACCI49_01285</name>
</gene>
<dbReference type="RefSeq" id="WP_371837156.1">
    <property type="nucleotide sequence ID" value="NZ_JBGMEK010000001.1"/>
</dbReference>
<evidence type="ECO:0000256" key="1">
    <source>
        <dbReference type="SAM" id="Phobius"/>
    </source>
</evidence>
<comment type="caution">
    <text evidence="2">The sequence shown here is derived from an EMBL/GenBank/DDBJ whole genome shotgun (WGS) entry which is preliminary data.</text>
</comment>
<proteinExistence type="predicted"/>
<keyword evidence="1" id="KW-1133">Transmembrane helix</keyword>
<feature type="transmembrane region" description="Helical" evidence="1">
    <location>
        <begin position="64"/>
        <end position="81"/>
    </location>
</feature>
<organism evidence="2 3">
    <name type="scientific">Microbulbifer epialgicus</name>
    <dbReference type="NCBI Taxonomy" id="393907"/>
    <lineage>
        <taxon>Bacteria</taxon>
        <taxon>Pseudomonadati</taxon>
        <taxon>Pseudomonadota</taxon>
        <taxon>Gammaproteobacteria</taxon>
        <taxon>Cellvibrionales</taxon>
        <taxon>Microbulbiferaceae</taxon>
        <taxon>Microbulbifer</taxon>
    </lineage>
</organism>
<keyword evidence="1" id="KW-0812">Transmembrane</keyword>
<dbReference type="Proteomes" id="UP001569428">
    <property type="component" value="Unassembled WGS sequence"/>
</dbReference>
<dbReference type="EMBL" id="JBGMEK010000001">
    <property type="protein sequence ID" value="MFA0809539.1"/>
    <property type="molecule type" value="Genomic_DNA"/>
</dbReference>
<reference evidence="2 3" key="1">
    <citation type="submission" date="2024-08" db="EMBL/GenBank/DDBJ databases">
        <authorList>
            <person name="Ishaq N."/>
        </authorList>
    </citation>
    <scope>NUCLEOTIDE SEQUENCE [LARGE SCALE GENOMIC DNA]</scope>
    <source>
        <strain evidence="2 3">DSM 18651</strain>
    </source>
</reference>
<keyword evidence="3" id="KW-1185">Reference proteome</keyword>
<evidence type="ECO:0000313" key="2">
    <source>
        <dbReference type="EMBL" id="MFA0809539.1"/>
    </source>
</evidence>
<keyword evidence="1" id="KW-0472">Membrane</keyword>